<name>A0A517ZV05_9PLAN</name>
<feature type="chain" id="PRO_5022045628" evidence="1">
    <location>
        <begin position="29"/>
        <end position="512"/>
    </location>
</feature>
<accession>A0A517ZV05</accession>
<proteinExistence type="predicted"/>
<keyword evidence="1" id="KW-0732">Signal</keyword>
<evidence type="ECO:0000256" key="1">
    <source>
        <dbReference type="SAM" id="SignalP"/>
    </source>
</evidence>
<dbReference type="Proteomes" id="UP000319383">
    <property type="component" value="Chromosome"/>
</dbReference>
<reference evidence="2 3" key="1">
    <citation type="submission" date="2019-02" db="EMBL/GenBank/DDBJ databases">
        <title>Deep-cultivation of Planctomycetes and their phenomic and genomic characterization uncovers novel biology.</title>
        <authorList>
            <person name="Wiegand S."/>
            <person name="Jogler M."/>
            <person name="Boedeker C."/>
            <person name="Pinto D."/>
            <person name="Vollmers J."/>
            <person name="Rivas-Marin E."/>
            <person name="Kohn T."/>
            <person name="Peeters S.H."/>
            <person name="Heuer A."/>
            <person name="Rast P."/>
            <person name="Oberbeckmann S."/>
            <person name="Bunk B."/>
            <person name="Jeske O."/>
            <person name="Meyerdierks A."/>
            <person name="Storesund J.E."/>
            <person name="Kallscheuer N."/>
            <person name="Luecker S."/>
            <person name="Lage O.M."/>
            <person name="Pohl T."/>
            <person name="Merkel B.J."/>
            <person name="Hornburger P."/>
            <person name="Mueller R.-W."/>
            <person name="Bruemmer F."/>
            <person name="Labrenz M."/>
            <person name="Spormann A.M."/>
            <person name="Op den Camp H."/>
            <person name="Overmann J."/>
            <person name="Amann R."/>
            <person name="Jetten M.S.M."/>
            <person name="Mascher T."/>
            <person name="Medema M.H."/>
            <person name="Devos D.P."/>
            <person name="Kaster A.-K."/>
            <person name="Ovreas L."/>
            <person name="Rohde M."/>
            <person name="Galperin M.Y."/>
            <person name="Jogler C."/>
        </authorList>
    </citation>
    <scope>NUCLEOTIDE SEQUENCE [LARGE SCALE GENOMIC DNA]</scope>
    <source>
        <strain evidence="2 3">Mal52</strain>
    </source>
</reference>
<organism evidence="2 3">
    <name type="scientific">Symmachiella dynata</name>
    <dbReference type="NCBI Taxonomy" id="2527995"/>
    <lineage>
        <taxon>Bacteria</taxon>
        <taxon>Pseudomonadati</taxon>
        <taxon>Planctomycetota</taxon>
        <taxon>Planctomycetia</taxon>
        <taxon>Planctomycetales</taxon>
        <taxon>Planctomycetaceae</taxon>
        <taxon>Symmachiella</taxon>
    </lineage>
</organism>
<dbReference type="RefSeq" id="WP_145378849.1">
    <property type="nucleotide sequence ID" value="NZ_CP036276.1"/>
</dbReference>
<protein>
    <submittedName>
        <fullName evidence="2">Uncharacterized protein</fullName>
    </submittedName>
</protein>
<feature type="signal peptide" evidence="1">
    <location>
        <begin position="1"/>
        <end position="28"/>
    </location>
</feature>
<sequence precursor="true">MRLKLHCRIPLAAVVVASFVCTANQAEAQIKKLSTYLPAETNALIAIDVDALEASEMAKAEKWKEQREAVREKTGRTGPEINQVLMGAMVQPMNIESTWEITLIETESAPNMQDVADQLKSNVDNIEGNPAVETGGESYVVRIGEKQEAILHPANRQKVARWLRAKKSYALGEYLQKAMQRVTDRTPIVMALDLQDITTPDVVRVHIADHEAFEKHQDQVNEIAEIIASVQGLSFDVQISKNAAATLRFDFDKPAGPLKDYKDLMIDLLADMGIHADEFREWNASASGKTWMLQGKLTRQTIDRLFAMVDTRFQAKMYGAGDYPGGNEPEDEASKQARMALNYYRDIEDIVAKVGDYRGANATMYARWFRERADDLEALPTLGVDPQLVDFALNVAITLRQTAATLRGTSSRKVLQQTSVNLSRGGSYGAFYGGTRWGGWGGSSSYGYYRGGGLYNANAEAAGRARRGTQKRMISVEQRSKAASATFNTLDAIAEEMAKLRLQMTDKYKVQF</sequence>
<keyword evidence="3" id="KW-1185">Reference proteome</keyword>
<evidence type="ECO:0000313" key="2">
    <source>
        <dbReference type="EMBL" id="QDU46322.1"/>
    </source>
</evidence>
<dbReference type="EMBL" id="CP036276">
    <property type="protein sequence ID" value="QDU46322.1"/>
    <property type="molecule type" value="Genomic_DNA"/>
</dbReference>
<dbReference type="KEGG" id="sdyn:Mal52_48410"/>
<evidence type="ECO:0000313" key="3">
    <source>
        <dbReference type="Proteomes" id="UP000319383"/>
    </source>
</evidence>
<gene>
    <name evidence="2" type="ORF">Mal52_48410</name>
</gene>
<dbReference type="AlphaFoldDB" id="A0A517ZV05"/>